<dbReference type="EMBL" id="GBRH01221416">
    <property type="protein sequence ID" value="JAD76479.1"/>
    <property type="molecule type" value="Transcribed_RNA"/>
</dbReference>
<organism evidence="1">
    <name type="scientific">Arundo donax</name>
    <name type="common">Giant reed</name>
    <name type="synonym">Donax arundinaceus</name>
    <dbReference type="NCBI Taxonomy" id="35708"/>
    <lineage>
        <taxon>Eukaryota</taxon>
        <taxon>Viridiplantae</taxon>
        <taxon>Streptophyta</taxon>
        <taxon>Embryophyta</taxon>
        <taxon>Tracheophyta</taxon>
        <taxon>Spermatophyta</taxon>
        <taxon>Magnoliopsida</taxon>
        <taxon>Liliopsida</taxon>
        <taxon>Poales</taxon>
        <taxon>Poaceae</taxon>
        <taxon>PACMAD clade</taxon>
        <taxon>Arundinoideae</taxon>
        <taxon>Arundineae</taxon>
        <taxon>Arundo</taxon>
    </lineage>
</organism>
<protein>
    <submittedName>
        <fullName evidence="1">Uncharacterized protein</fullName>
    </submittedName>
</protein>
<sequence>MQAIPLHQRCCKNHIHILSSSQHHILHLQRLFHPPRLHEHIHHGVVRQVPRLKPCLLHLPQHPQCTVRLAQFAQGRDQESIHALVRLDPGADHFVEQPDRVPVHPFLEAGPHHDVVHRRVRVPPLAPHLVEQGQRVCGRRAPRRGDEQDGA</sequence>
<accession>A0A0A9CJI6</accession>
<reference evidence="1" key="1">
    <citation type="submission" date="2014-09" db="EMBL/GenBank/DDBJ databases">
        <authorList>
            <person name="Magalhaes I.L.F."/>
            <person name="Oliveira U."/>
            <person name="Santos F.R."/>
            <person name="Vidigal T.H.D.A."/>
            <person name="Brescovit A.D."/>
            <person name="Santos A.J."/>
        </authorList>
    </citation>
    <scope>NUCLEOTIDE SEQUENCE</scope>
    <source>
        <tissue evidence="1">Shoot tissue taken approximately 20 cm above the soil surface</tissue>
    </source>
</reference>
<proteinExistence type="predicted"/>
<reference evidence="1" key="2">
    <citation type="journal article" date="2015" name="Data Brief">
        <title>Shoot transcriptome of the giant reed, Arundo donax.</title>
        <authorList>
            <person name="Barrero R.A."/>
            <person name="Guerrero F.D."/>
            <person name="Moolhuijzen P."/>
            <person name="Goolsby J.A."/>
            <person name="Tidwell J."/>
            <person name="Bellgard S.E."/>
            <person name="Bellgard M.I."/>
        </authorList>
    </citation>
    <scope>NUCLEOTIDE SEQUENCE</scope>
    <source>
        <tissue evidence="1">Shoot tissue taken approximately 20 cm above the soil surface</tissue>
    </source>
</reference>
<dbReference type="AlphaFoldDB" id="A0A0A9CJI6"/>
<evidence type="ECO:0000313" key="1">
    <source>
        <dbReference type="EMBL" id="JAD76479.1"/>
    </source>
</evidence>
<name>A0A0A9CJI6_ARUDO</name>